<feature type="transmembrane region" description="Helical" evidence="2">
    <location>
        <begin position="62"/>
        <end position="82"/>
    </location>
</feature>
<keyword evidence="4" id="KW-1185">Reference proteome</keyword>
<protein>
    <recommendedName>
        <fullName evidence="5">Integral membrane protein</fullName>
    </recommendedName>
</protein>
<dbReference type="PANTHER" id="PTHR35179">
    <property type="entry name" value="PROTEIN CBG02620"/>
    <property type="match status" value="1"/>
</dbReference>
<sequence>MKTFLPPHFVLEEVTSDDFVIASLAWGFTLGFGWLTVSSAIAQTAKTWRRYGSRSIHNTYIWMIWLEVIVCLIFSIICWLYLRGTIAPSFAFYFTILTTWALQVQFLLQIIINRCSILLPDKRAARRLKFYVALLITAINISVYCIWVPARLQISERYIHINEFWDRTEKVIYLLVDAALNLYFIIIVKRNLVANGLKKYKRLTNFNIFIIGFSLSMDVLIISMMSLNNTFVYMQFHPLAYMVKLNIEMTMADLIGKIAKKQERLPTYHSSHNRRPVAGSRMPSFGNNFGNSFGTSFGTSFGSRNNTVQPLPPSRNAVPFRVWQSSVSAGVDSAAVSRRTSMNPPPNELTFVTVPDDPVWNSAGMTNPDGPTASETPMELYMVKEVTVESDIVRRSMFAPNGSQASIGNNLGRGSPSSSSAREPADDMATGRETPPPVIWDGSPHVSTTVAIGRQYD</sequence>
<dbReference type="AlphaFoldDB" id="A0A2P5HI17"/>
<feature type="region of interest" description="Disordered" evidence="1">
    <location>
        <begin position="399"/>
        <end position="457"/>
    </location>
</feature>
<feature type="transmembrane region" description="Helical" evidence="2">
    <location>
        <begin position="128"/>
        <end position="150"/>
    </location>
</feature>
<dbReference type="PANTHER" id="PTHR35179:SF1">
    <property type="entry name" value="INTEGRAL MEMBRANE PROTEIN"/>
    <property type="match status" value="1"/>
</dbReference>
<keyword evidence="2" id="KW-0472">Membrane</keyword>
<evidence type="ECO:0000313" key="3">
    <source>
        <dbReference type="EMBL" id="POS69884.1"/>
    </source>
</evidence>
<gene>
    <name evidence="3" type="ORF">DHEL01_v211721</name>
</gene>
<dbReference type="InParanoid" id="A0A2P5HI17"/>
<dbReference type="Proteomes" id="UP000094444">
    <property type="component" value="Unassembled WGS sequence"/>
</dbReference>
<keyword evidence="2" id="KW-0812">Transmembrane</keyword>
<organism evidence="3 4">
    <name type="scientific">Diaporthe helianthi</name>
    <dbReference type="NCBI Taxonomy" id="158607"/>
    <lineage>
        <taxon>Eukaryota</taxon>
        <taxon>Fungi</taxon>
        <taxon>Dikarya</taxon>
        <taxon>Ascomycota</taxon>
        <taxon>Pezizomycotina</taxon>
        <taxon>Sordariomycetes</taxon>
        <taxon>Sordariomycetidae</taxon>
        <taxon>Diaporthales</taxon>
        <taxon>Diaporthaceae</taxon>
        <taxon>Diaporthe</taxon>
    </lineage>
</organism>
<feature type="transmembrane region" description="Helical" evidence="2">
    <location>
        <begin position="170"/>
        <end position="188"/>
    </location>
</feature>
<name>A0A2P5HI17_DIAHE</name>
<accession>A0A2P5HI17</accession>
<evidence type="ECO:0000256" key="1">
    <source>
        <dbReference type="SAM" id="MobiDB-lite"/>
    </source>
</evidence>
<evidence type="ECO:0008006" key="5">
    <source>
        <dbReference type="Google" id="ProtNLM"/>
    </source>
</evidence>
<comment type="caution">
    <text evidence="3">The sequence shown here is derived from an EMBL/GenBank/DDBJ whole genome shotgun (WGS) entry which is preliminary data.</text>
</comment>
<feature type="transmembrane region" description="Helical" evidence="2">
    <location>
        <begin position="208"/>
        <end position="227"/>
    </location>
</feature>
<evidence type="ECO:0000313" key="4">
    <source>
        <dbReference type="Proteomes" id="UP000094444"/>
    </source>
</evidence>
<feature type="transmembrane region" description="Helical" evidence="2">
    <location>
        <begin position="88"/>
        <end position="108"/>
    </location>
</feature>
<evidence type="ECO:0000256" key="2">
    <source>
        <dbReference type="SAM" id="Phobius"/>
    </source>
</evidence>
<keyword evidence="2" id="KW-1133">Transmembrane helix</keyword>
<dbReference type="EMBL" id="MAVT02001939">
    <property type="protein sequence ID" value="POS69884.1"/>
    <property type="molecule type" value="Genomic_DNA"/>
</dbReference>
<reference evidence="3" key="1">
    <citation type="submission" date="2017-09" db="EMBL/GenBank/DDBJ databases">
        <title>Polyketide synthases of a Diaporthe helianthi virulent isolate.</title>
        <authorList>
            <person name="Baroncelli R."/>
        </authorList>
    </citation>
    <scope>NUCLEOTIDE SEQUENCE [LARGE SCALE GENOMIC DNA]</scope>
    <source>
        <strain evidence="3">7/96</strain>
    </source>
</reference>
<feature type="transmembrane region" description="Helical" evidence="2">
    <location>
        <begin position="20"/>
        <end position="41"/>
    </location>
</feature>
<dbReference type="OrthoDB" id="3205825at2759"/>
<proteinExistence type="predicted"/>